<sequence>MESENDVASYCKSIQRQRVHIFLAGLDGEFEQIHGEILRKDPVPELEECYLMVSTNPLISTRCDQPGHTKDRCFEIVGYPEWWDHNHASKKRNASKASPAGAPASKTSTVAIVETNAKEDVAEKSIAIVATRGNGGKVFNSSALVSNSGCIIDSGATDHMAFDSEQVSSLKASS</sequence>
<evidence type="ECO:0000313" key="2">
    <source>
        <dbReference type="Proteomes" id="UP000467840"/>
    </source>
</evidence>
<evidence type="ECO:0000313" key="1">
    <source>
        <dbReference type="EMBL" id="KAF2304464.1"/>
    </source>
</evidence>
<dbReference type="Proteomes" id="UP000467840">
    <property type="component" value="Chromosome 16"/>
</dbReference>
<name>A0A6A6LTX0_HEVBR</name>
<keyword evidence="2" id="KW-1185">Reference proteome</keyword>
<organism evidence="1 2">
    <name type="scientific">Hevea brasiliensis</name>
    <name type="common">Para rubber tree</name>
    <name type="synonym">Siphonia brasiliensis</name>
    <dbReference type="NCBI Taxonomy" id="3981"/>
    <lineage>
        <taxon>Eukaryota</taxon>
        <taxon>Viridiplantae</taxon>
        <taxon>Streptophyta</taxon>
        <taxon>Embryophyta</taxon>
        <taxon>Tracheophyta</taxon>
        <taxon>Spermatophyta</taxon>
        <taxon>Magnoliopsida</taxon>
        <taxon>eudicotyledons</taxon>
        <taxon>Gunneridae</taxon>
        <taxon>Pentapetalae</taxon>
        <taxon>rosids</taxon>
        <taxon>fabids</taxon>
        <taxon>Malpighiales</taxon>
        <taxon>Euphorbiaceae</taxon>
        <taxon>Crotonoideae</taxon>
        <taxon>Micrandreae</taxon>
        <taxon>Hevea</taxon>
    </lineage>
</organism>
<comment type="caution">
    <text evidence="1">The sequence shown here is derived from an EMBL/GenBank/DDBJ whole genome shotgun (WGS) entry which is preliminary data.</text>
</comment>
<reference evidence="1 2" key="1">
    <citation type="journal article" date="2020" name="Mol. Plant">
        <title>The Chromosome-Based Rubber Tree Genome Provides New Insights into Spurge Genome Evolution and Rubber Biosynthesis.</title>
        <authorList>
            <person name="Liu J."/>
            <person name="Shi C."/>
            <person name="Shi C.C."/>
            <person name="Li W."/>
            <person name="Zhang Q.J."/>
            <person name="Zhang Y."/>
            <person name="Li K."/>
            <person name="Lu H.F."/>
            <person name="Shi C."/>
            <person name="Zhu S.T."/>
            <person name="Xiao Z.Y."/>
            <person name="Nan H."/>
            <person name="Yue Y."/>
            <person name="Zhu X.G."/>
            <person name="Wu Y."/>
            <person name="Hong X.N."/>
            <person name="Fan G.Y."/>
            <person name="Tong Y."/>
            <person name="Zhang D."/>
            <person name="Mao C.L."/>
            <person name="Liu Y.L."/>
            <person name="Hao S.J."/>
            <person name="Liu W.Q."/>
            <person name="Lv M.Q."/>
            <person name="Zhang H.B."/>
            <person name="Liu Y."/>
            <person name="Hu-Tang G.R."/>
            <person name="Wang J.P."/>
            <person name="Wang J.H."/>
            <person name="Sun Y.H."/>
            <person name="Ni S.B."/>
            <person name="Chen W.B."/>
            <person name="Zhang X.C."/>
            <person name="Jiao Y.N."/>
            <person name="Eichler E.E."/>
            <person name="Li G.H."/>
            <person name="Liu X."/>
            <person name="Gao L.Z."/>
        </authorList>
    </citation>
    <scope>NUCLEOTIDE SEQUENCE [LARGE SCALE GENOMIC DNA]</scope>
    <source>
        <strain evidence="2">cv. GT1</strain>
        <tissue evidence="1">Leaf</tissue>
    </source>
</reference>
<proteinExistence type="predicted"/>
<dbReference type="PANTHER" id="PTHR34222:SF43">
    <property type="entry name" value="RETROTRANSPOSON GAG DOMAIN-CONTAINING PROTEIN"/>
    <property type="match status" value="1"/>
</dbReference>
<gene>
    <name evidence="1" type="ORF">GH714_031756</name>
</gene>
<dbReference type="PANTHER" id="PTHR34222">
    <property type="entry name" value="GAG_PRE-INTEGRS DOMAIN-CONTAINING PROTEIN"/>
    <property type="match status" value="1"/>
</dbReference>
<accession>A0A6A6LTX0</accession>
<dbReference type="EMBL" id="JAAGAX010000009">
    <property type="protein sequence ID" value="KAF2304464.1"/>
    <property type="molecule type" value="Genomic_DNA"/>
</dbReference>
<protein>
    <submittedName>
        <fullName evidence="1">Uncharacterized protein</fullName>
    </submittedName>
</protein>
<dbReference type="AlphaFoldDB" id="A0A6A6LTX0"/>